<sequence length="244" mass="27178">MNQYRVFRMPRGAGTQQATFLLLHGIGLSHRAFTRAAKLLVEHGDVIAIDLPGFGGTPRPDRPLSVRDYAHGVAAVLDRTQMGPMIAVGHSMGAQFALELAITRPDLVSGVVMIGPVVDPRRRTLWQQGLRLLRDAALEPLSTNLMVLFDYARCGPVWFLAETRAMLAYPTHERIQRLTRPLLVLRGRNDPIADQHWATWLATQVSDGHTRRTSRYRHNVVHSSPTETVQPIVRFADTLTSAAP</sequence>
<keyword evidence="3" id="KW-1185">Reference proteome</keyword>
<dbReference type="PRINTS" id="PR00111">
    <property type="entry name" value="ABHYDROLASE"/>
</dbReference>
<proteinExistence type="predicted"/>
<evidence type="ECO:0000313" key="2">
    <source>
        <dbReference type="EMBL" id="MBM7470611.1"/>
    </source>
</evidence>
<evidence type="ECO:0000259" key="1">
    <source>
        <dbReference type="Pfam" id="PF00561"/>
    </source>
</evidence>
<dbReference type="PANTHER" id="PTHR43798:SF33">
    <property type="entry name" value="HYDROLASE, PUTATIVE (AFU_ORTHOLOGUE AFUA_2G14860)-RELATED"/>
    <property type="match status" value="1"/>
</dbReference>
<accession>A0ABS2L297</accession>
<dbReference type="InterPro" id="IPR000073">
    <property type="entry name" value="AB_hydrolase_1"/>
</dbReference>
<protein>
    <submittedName>
        <fullName evidence="2">Pimeloyl-ACP methyl ester carboxylesterase</fullName>
    </submittedName>
</protein>
<dbReference type="Proteomes" id="UP000776164">
    <property type="component" value="Unassembled WGS sequence"/>
</dbReference>
<evidence type="ECO:0000313" key="3">
    <source>
        <dbReference type="Proteomes" id="UP000776164"/>
    </source>
</evidence>
<dbReference type="InterPro" id="IPR050266">
    <property type="entry name" value="AB_hydrolase_sf"/>
</dbReference>
<dbReference type="Gene3D" id="3.40.50.1820">
    <property type="entry name" value="alpha/beta hydrolase"/>
    <property type="match status" value="1"/>
</dbReference>
<comment type="caution">
    <text evidence="2">The sequence shown here is derived from an EMBL/GenBank/DDBJ whole genome shotgun (WGS) entry which is preliminary data.</text>
</comment>
<gene>
    <name evidence="2" type="ORF">JOE66_000245</name>
</gene>
<organism evidence="2 3">
    <name type="scientific">Subtercola frigoramans</name>
    <dbReference type="NCBI Taxonomy" id="120298"/>
    <lineage>
        <taxon>Bacteria</taxon>
        <taxon>Bacillati</taxon>
        <taxon>Actinomycetota</taxon>
        <taxon>Actinomycetes</taxon>
        <taxon>Micrococcales</taxon>
        <taxon>Microbacteriaceae</taxon>
        <taxon>Subtercola</taxon>
    </lineage>
</organism>
<dbReference type="EMBL" id="JAFBBU010000001">
    <property type="protein sequence ID" value="MBM7470611.1"/>
    <property type="molecule type" value="Genomic_DNA"/>
</dbReference>
<dbReference type="SUPFAM" id="SSF53474">
    <property type="entry name" value="alpha/beta-Hydrolases"/>
    <property type="match status" value="1"/>
</dbReference>
<reference evidence="2 3" key="1">
    <citation type="submission" date="2021-01" db="EMBL/GenBank/DDBJ databases">
        <title>Sequencing the genomes of 1000 actinobacteria strains.</title>
        <authorList>
            <person name="Klenk H.-P."/>
        </authorList>
    </citation>
    <scope>NUCLEOTIDE SEQUENCE [LARGE SCALE GENOMIC DNA]</scope>
    <source>
        <strain evidence="2 3">DSM 13057</strain>
    </source>
</reference>
<name>A0ABS2L297_9MICO</name>
<dbReference type="Pfam" id="PF00561">
    <property type="entry name" value="Abhydrolase_1"/>
    <property type="match status" value="1"/>
</dbReference>
<dbReference type="PANTHER" id="PTHR43798">
    <property type="entry name" value="MONOACYLGLYCEROL LIPASE"/>
    <property type="match status" value="1"/>
</dbReference>
<dbReference type="RefSeq" id="WP_205106339.1">
    <property type="nucleotide sequence ID" value="NZ_BAAAHT010000018.1"/>
</dbReference>
<feature type="domain" description="AB hydrolase-1" evidence="1">
    <location>
        <begin position="19"/>
        <end position="120"/>
    </location>
</feature>
<dbReference type="InterPro" id="IPR029058">
    <property type="entry name" value="AB_hydrolase_fold"/>
</dbReference>